<name>A0A0C9W0R6_9AGAM</name>
<feature type="transmembrane region" description="Helical" evidence="20">
    <location>
        <begin position="314"/>
        <end position="333"/>
    </location>
</feature>
<evidence type="ECO:0000256" key="9">
    <source>
        <dbReference type="ARBA" id="ARBA00023002"/>
    </source>
</evidence>
<keyword evidence="6" id="KW-0521">NADP</keyword>
<evidence type="ECO:0000313" key="22">
    <source>
        <dbReference type="Proteomes" id="UP000053820"/>
    </source>
</evidence>
<comment type="pathway">
    <text evidence="16">Steroid biosynthesis; zymosterol biosynthesis; zymosterol from lanosterol: step 2/6.</text>
</comment>
<dbReference type="Gene3D" id="1.20.120.1630">
    <property type="match status" value="1"/>
</dbReference>
<evidence type="ECO:0000256" key="10">
    <source>
        <dbReference type="ARBA" id="ARBA00023011"/>
    </source>
</evidence>
<comment type="subcellular location">
    <subcellularLocation>
        <location evidence="1">Membrane</location>
        <topology evidence="1">Multi-pass membrane protein</topology>
    </subcellularLocation>
</comment>
<comment type="catalytic activity">
    <reaction evidence="15">
        <text>4,4-dimethyl-5alpha-cholesta-8,24-dien-3beta-ol + NADP(+) = 4,4-dimethyl-5alpha-cholesta-8,14,24-trien-3beta-ol + NADPH + H(+)</text>
        <dbReference type="Rhea" id="RHEA:18561"/>
        <dbReference type="ChEBI" id="CHEBI:15378"/>
        <dbReference type="ChEBI" id="CHEBI:17813"/>
        <dbReference type="ChEBI" id="CHEBI:18364"/>
        <dbReference type="ChEBI" id="CHEBI:57783"/>
        <dbReference type="ChEBI" id="CHEBI:58349"/>
        <dbReference type="EC" id="1.3.1.70"/>
    </reaction>
    <physiologicalReaction direction="right-to-left" evidence="15">
        <dbReference type="Rhea" id="RHEA:18563"/>
    </physiologicalReaction>
</comment>
<dbReference type="OrthoDB" id="10262235at2759"/>
<feature type="transmembrane region" description="Helical" evidence="20">
    <location>
        <begin position="88"/>
        <end position="105"/>
    </location>
</feature>
<keyword evidence="12 20" id="KW-0472">Membrane</keyword>
<evidence type="ECO:0000256" key="14">
    <source>
        <dbReference type="ARBA" id="ARBA00023221"/>
    </source>
</evidence>
<dbReference type="EMBL" id="KN839847">
    <property type="protein sequence ID" value="KIJ64380.1"/>
    <property type="molecule type" value="Genomic_DNA"/>
</dbReference>
<keyword evidence="5 20" id="KW-0812">Transmembrane</keyword>
<organism evidence="21 22">
    <name type="scientific">Hydnomerulius pinastri MD-312</name>
    <dbReference type="NCBI Taxonomy" id="994086"/>
    <lineage>
        <taxon>Eukaryota</taxon>
        <taxon>Fungi</taxon>
        <taxon>Dikarya</taxon>
        <taxon>Basidiomycota</taxon>
        <taxon>Agaricomycotina</taxon>
        <taxon>Agaricomycetes</taxon>
        <taxon>Agaricomycetidae</taxon>
        <taxon>Boletales</taxon>
        <taxon>Boletales incertae sedis</taxon>
        <taxon>Leucogyrophana</taxon>
    </lineage>
</organism>
<accession>A0A0C9W0R6</accession>
<evidence type="ECO:0000313" key="21">
    <source>
        <dbReference type="EMBL" id="KIJ64380.1"/>
    </source>
</evidence>
<dbReference type="PANTHER" id="PTHR21257:SF52">
    <property type="entry name" value="DELTA(14)-STEROL REDUCTASE TM7SF2"/>
    <property type="match status" value="1"/>
</dbReference>
<dbReference type="GO" id="GO:0006696">
    <property type="term" value="P:ergosterol biosynthetic process"/>
    <property type="evidence" value="ECO:0007669"/>
    <property type="project" value="TreeGrafter"/>
</dbReference>
<evidence type="ECO:0000256" key="3">
    <source>
        <dbReference type="ARBA" id="ARBA00012413"/>
    </source>
</evidence>
<dbReference type="HOGENOM" id="CLU_015631_0_3_1"/>
<dbReference type="GO" id="GO:0050613">
    <property type="term" value="F:Delta14-sterol reductase activity"/>
    <property type="evidence" value="ECO:0007669"/>
    <property type="project" value="UniProtKB-EC"/>
</dbReference>
<keyword evidence="13" id="KW-1207">Sterol metabolism</keyword>
<evidence type="ECO:0000256" key="7">
    <source>
        <dbReference type="ARBA" id="ARBA00022955"/>
    </source>
</evidence>
<evidence type="ECO:0000256" key="1">
    <source>
        <dbReference type="ARBA" id="ARBA00004141"/>
    </source>
</evidence>
<dbReference type="AlphaFoldDB" id="A0A0C9W0R6"/>
<dbReference type="Pfam" id="PF01222">
    <property type="entry name" value="ERG4_ERG24"/>
    <property type="match status" value="1"/>
</dbReference>
<evidence type="ECO:0000256" key="8">
    <source>
        <dbReference type="ARBA" id="ARBA00022989"/>
    </source>
</evidence>
<dbReference type="PANTHER" id="PTHR21257">
    <property type="entry name" value="DELTA(14)-STEROL REDUCTASE"/>
    <property type="match status" value="1"/>
</dbReference>
<dbReference type="Proteomes" id="UP000053820">
    <property type="component" value="Unassembled WGS sequence"/>
</dbReference>
<evidence type="ECO:0000256" key="4">
    <source>
        <dbReference type="ARBA" id="ARBA00022516"/>
    </source>
</evidence>
<evidence type="ECO:0000256" key="2">
    <source>
        <dbReference type="ARBA" id="ARBA00005402"/>
    </source>
</evidence>
<evidence type="ECO:0000256" key="5">
    <source>
        <dbReference type="ARBA" id="ARBA00022692"/>
    </source>
</evidence>
<keyword evidence="14" id="KW-0753">Steroid metabolism</keyword>
<reference evidence="21 22" key="1">
    <citation type="submission" date="2014-04" db="EMBL/GenBank/DDBJ databases">
        <title>Evolutionary Origins and Diversification of the Mycorrhizal Mutualists.</title>
        <authorList>
            <consortium name="DOE Joint Genome Institute"/>
            <consortium name="Mycorrhizal Genomics Consortium"/>
            <person name="Kohler A."/>
            <person name="Kuo A."/>
            <person name="Nagy L.G."/>
            <person name="Floudas D."/>
            <person name="Copeland A."/>
            <person name="Barry K.W."/>
            <person name="Cichocki N."/>
            <person name="Veneault-Fourrey C."/>
            <person name="LaButti K."/>
            <person name="Lindquist E.A."/>
            <person name="Lipzen A."/>
            <person name="Lundell T."/>
            <person name="Morin E."/>
            <person name="Murat C."/>
            <person name="Riley R."/>
            <person name="Ohm R."/>
            <person name="Sun H."/>
            <person name="Tunlid A."/>
            <person name="Henrissat B."/>
            <person name="Grigoriev I.V."/>
            <person name="Hibbett D.S."/>
            <person name="Martin F."/>
        </authorList>
    </citation>
    <scope>NUCLEOTIDE SEQUENCE [LARGE SCALE GENOMIC DNA]</scope>
    <source>
        <strain evidence="21 22">MD-312</strain>
    </source>
</reference>
<comment type="similarity">
    <text evidence="2">Belongs to the ERG4/ERG24 family.</text>
</comment>
<evidence type="ECO:0000256" key="20">
    <source>
        <dbReference type="SAM" id="Phobius"/>
    </source>
</evidence>
<feature type="transmembrane region" description="Helical" evidence="20">
    <location>
        <begin position="157"/>
        <end position="178"/>
    </location>
</feature>
<feature type="transmembrane region" description="Helical" evidence="20">
    <location>
        <begin position="247"/>
        <end position="264"/>
    </location>
</feature>
<dbReference type="GO" id="GO:0005789">
    <property type="term" value="C:endoplasmic reticulum membrane"/>
    <property type="evidence" value="ECO:0007669"/>
    <property type="project" value="TreeGrafter"/>
</dbReference>
<evidence type="ECO:0000256" key="18">
    <source>
        <dbReference type="ARBA" id="ARBA00077841"/>
    </source>
</evidence>
<evidence type="ECO:0000256" key="13">
    <source>
        <dbReference type="ARBA" id="ARBA00023166"/>
    </source>
</evidence>
<keyword evidence="7" id="KW-0752">Steroid biosynthesis</keyword>
<keyword evidence="9" id="KW-0560">Oxidoreductase</keyword>
<evidence type="ECO:0000256" key="11">
    <source>
        <dbReference type="ARBA" id="ARBA00023098"/>
    </source>
</evidence>
<dbReference type="FunFam" id="1.20.120.1630:FF:000009">
    <property type="entry name" value="C-14 sterol reductase"/>
    <property type="match status" value="1"/>
</dbReference>
<dbReference type="PROSITE" id="PS01018">
    <property type="entry name" value="STEROL_REDUCT_2"/>
    <property type="match status" value="1"/>
</dbReference>
<dbReference type="EC" id="1.3.1.70" evidence="3"/>
<feature type="transmembrane region" description="Helical" evidence="20">
    <location>
        <begin position="387"/>
        <end position="413"/>
    </location>
</feature>
<dbReference type="InterPro" id="IPR001171">
    <property type="entry name" value="ERG24_DHCR-like"/>
</dbReference>
<protein>
    <recommendedName>
        <fullName evidence="17">Delta(14)-sterol reductase ERG24</fullName>
        <ecNumber evidence="3">1.3.1.70</ecNumber>
    </recommendedName>
    <alternativeName>
        <fullName evidence="19">C-14 sterol reductase ERG24</fullName>
    </alternativeName>
    <alternativeName>
        <fullName evidence="18">Sterol C14-reductase ERG24</fullName>
    </alternativeName>
</protein>
<keyword evidence="8 20" id="KW-1133">Transmembrane helix</keyword>
<keyword evidence="22" id="KW-1185">Reference proteome</keyword>
<gene>
    <name evidence="21" type="ORF">HYDPIDRAFT_154843</name>
</gene>
<keyword evidence="11" id="KW-0443">Lipid metabolism</keyword>
<dbReference type="InterPro" id="IPR018083">
    <property type="entry name" value="Sterol_reductase_CS"/>
</dbReference>
<evidence type="ECO:0000256" key="6">
    <source>
        <dbReference type="ARBA" id="ARBA00022857"/>
    </source>
</evidence>
<feature type="transmembrane region" description="Helical" evidence="20">
    <location>
        <begin position="284"/>
        <end position="302"/>
    </location>
</feature>
<evidence type="ECO:0000256" key="12">
    <source>
        <dbReference type="ARBA" id="ARBA00023136"/>
    </source>
</evidence>
<evidence type="ECO:0000256" key="16">
    <source>
        <dbReference type="ARBA" id="ARBA00060638"/>
    </source>
</evidence>
<evidence type="ECO:0000256" key="19">
    <source>
        <dbReference type="ARBA" id="ARBA00083315"/>
    </source>
</evidence>
<proteinExistence type="inferred from homology"/>
<evidence type="ECO:0000256" key="15">
    <source>
        <dbReference type="ARBA" id="ARBA00052254"/>
    </source>
</evidence>
<keyword evidence="4" id="KW-0444">Lipid biosynthesis</keyword>
<evidence type="ECO:0000256" key="17">
    <source>
        <dbReference type="ARBA" id="ARBA00074394"/>
    </source>
</evidence>
<sequence length="450" mass="50698">MSTKPKVDATNNDLNPRTTTYEFMGPPGALAITIGVPVMTYALYFGCSEVTGGCPPTSVLSFSVLVDKVTEAVTDCAWWKGLWDTEAAVMYLAWYAFCVVSWAILPGDWIEGVLMRNGEKKKYKINAFSTFLLALGITTGYIMRFGPQSFTFIYEKWVGFVTASLVMSVVQGLVVYAGSYRKGALLALGGNSGNPIYDFYIGRELNPSIGSFDIKSFNELRPGLILWVLINISMACEQAVRRGGWEGVTWSMWLVLAFQGFYVADGLYNEPAIFTTMDITTDGFGFMLSVGDLTWVPFVYSLQARYLVFRPVELGLAEVAGIVGLNGLGYWIFRSANGEKNDFRNGKNPKSELWVFHLKYFTTEKGSKLLTSGWWGRSRHPNYFGDILMALAWSLPTGFGTPITYFYVTYFAVLLMHRQLRDDENCEKKYGKDWETYKKLVPYRIIPYVY</sequence>
<keyword evidence="10" id="KW-0756">Sterol biosynthesis</keyword>
<feature type="transmembrane region" description="Helical" evidence="20">
    <location>
        <begin position="125"/>
        <end position="145"/>
    </location>
</feature>